<feature type="compositionally biased region" description="Low complexity" evidence="1">
    <location>
        <begin position="32"/>
        <end position="41"/>
    </location>
</feature>
<evidence type="ECO:0000259" key="2">
    <source>
        <dbReference type="Pfam" id="PF24530"/>
    </source>
</evidence>
<protein>
    <recommendedName>
        <fullName evidence="2">DUF7597 domain-containing protein</fullName>
    </recommendedName>
</protein>
<dbReference type="PANTHER" id="PTHR33075">
    <property type="entry name" value="OS02G0499800 PROTEIN"/>
    <property type="match status" value="1"/>
</dbReference>
<feature type="region of interest" description="Disordered" evidence="1">
    <location>
        <begin position="1"/>
        <end position="41"/>
    </location>
</feature>
<sequence length="742" mass="82153">MFASNGIELKAESNIATTASARAAPRRHRPRASSPPQRAAAVAASPRYPLVASSYVGTPPPSARLLDATRAGLRLLPPADDATRQSPPRASSRRRRPAPPCCYCLPPHTSPIYCSPPLFARETWAAIAMGMDLSPGALIELEQDPALAELVRDWDFSPGKKFQAEVLRKFSSSVHHTSSSPDGSFFLLVVFQRFLFRLTEDSVAMALHCYLGGTPAGFHVSFQKERHFRFSVASKNVGLLVRALKSITRLIILIYIFICGVMEVLIGSGNGKNGEKRKKLAGPQRSAKKSKHRTSASPFALDSEKHAGLSSNQVQCRDFETDKDGREEHSATENFPVDPITLVVQASPDVLASHRLNGAHRAVSSSVVPVQTVFKRLKRDLDINCNDILAANSLQLKQYNEVTLHIPTPGKTNTEQPEQPEHPQSPPPPTSANSAQAMANFAIDPRRFFPSAMILEDGGQHRRARRTVCVSGGIVKRHEDYAIAITKAQLTPAQQLQLMHLTRDYIEIEVRKNVLYFAPHPHGVGIYQLRDPCQRDTLVTSPHWIGGHEVCFVKHDETPMNVRNSPYTRKSWLLLLGYPLDFKDPLILKQVCSVFGQLLFWNSSDHSRARVLVKVMIDNPLEVPRSLVIKHGKELNGAGQSWTVRVYIFNSEFTNAQPTDEEEPPAHNGNPHPFEEPVFPREINNIVEMADQVMDQLIEAHQNQGPIEEDQNSAIISEATSSFSAPILQPAQGANKEVTIEA</sequence>
<reference evidence="3" key="1">
    <citation type="submission" date="2020-10" db="EMBL/GenBank/DDBJ databases">
        <authorList>
            <person name="Han B."/>
            <person name="Lu T."/>
            <person name="Zhao Q."/>
            <person name="Huang X."/>
            <person name="Zhao Y."/>
        </authorList>
    </citation>
    <scope>NUCLEOTIDE SEQUENCE</scope>
</reference>
<proteinExistence type="predicted"/>
<dbReference type="InterPro" id="IPR056018">
    <property type="entry name" value="DUF7597"/>
</dbReference>
<comment type="caution">
    <text evidence="3">The sequence shown here is derived from an EMBL/GenBank/DDBJ whole genome shotgun (WGS) entry which is preliminary data.</text>
</comment>
<evidence type="ECO:0000313" key="3">
    <source>
        <dbReference type="EMBL" id="CAD6250755.1"/>
    </source>
</evidence>
<name>A0A811Q3W6_9POAL</name>
<dbReference type="AlphaFoldDB" id="A0A811Q3W6"/>
<dbReference type="OrthoDB" id="694614at2759"/>
<feature type="domain" description="DUF7597" evidence="2">
    <location>
        <begin position="443"/>
        <end position="566"/>
    </location>
</feature>
<organism evidence="3 4">
    <name type="scientific">Miscanthus lutarioriparius</name>
    <dbReference type="NCBI Taxonomy" id="422564"/>
    <lineage>
        <taxon>Eukaryota</taxon>
        <taxon>Viridiplantae</taxon>
        <taxon>Streptophyta</taxon>
        <taxon>Embryophyta</taxon>
        <taxon>Tracheophyta</taxon>
        <taxon>Spermatophyta</taxon>
        <taxon>Magnoliopsida</taxon>
        <taxon>Liliopsida</taxon>
        <taxon>Poales</taxon>
        <taxon>Poaceae</taxon>
        <taxon>PACMAD clade</taxon>
        <taxon>Panicoideae</taxon>
        <taxon>Andropogonodae</taxon>
        <taxon>Andropogoneae</taxon>
        <taxon>Saccharinae</taxon>
        <taxon>Miscanthus</taxon>
    </lineage>
</organism>
<evidence type="ECO:0000256" key="1">
    <source>
        <dbReference type="SAM" id="MobiDB-lite"/>
    </source>
</evidence>
<feature type="region of interest" description="Disordered" evidence="1">
    <location>
        <begin position="656"/>
        <end position="675"/>
    </location>
</feature>
<dbReference type="Pfam" id="PF24530">
    <property type="entry name" value="DUF7597"/>
    <property type="match status" value="1"/>
</dbReference>
<keyword evidence="4" id="KW-1185">Reference proteome</keyword>
<dbReference type="PANTHER" id="PTHR33075:SF10">
    <property type="entry name" value="DUF4283 DOMAIN-CONTAINING PROTEIN"/>
    <property type="match status" value="1"/>
</dbReference>
<evidence type="ECO:0000313" key="4">
    <source>
        <dbReference type="Proteomes" id="UP000604825"/>
    </source>
</evidence>
<feature type="region of interest" description="Disordered" evidence="1">
    <location>
        <begin position="405"/>
        <end position="434"/>
    </location>
</feature>
<gene>
    <name evidence="3" type="ORF">NCGR_LOCUS34527</name>
</gene>
<dbReference type="EMBL" id="CAJGYO010000008">
    <property type="protein sequence ID" value="CAD6250755.1"/>
    <property type="molecule type" value="Genomic_DNA"/>
</dbReference>
<feature type="region of interest" description="Disordered" evidence="1">
    <location>
        <begin position="74"/>
        <end position="98"/>
    </location>
</feature>
<feature type="compositionally biased region" description="Basic residues" evidence="1">
    <location>
        <begin position="275"/>
        <end position="294"/>
    </location>
</feature>
<dbReference type="Proteomes" id="UP000604825">
    <property type="component" value="Unassembled WGS sequence"/>
</dbReference>
<accession>A0A811Q3W6</accession>
<feature type="region of interest" description="Disordered" evidence="1">
    <location>
        <begin position="272"/>
        <end position="302"/>
    </location>
</feature>